<comment type="caution">
    <text evidence="9">The sequence shown here is derived from an EMBL/GenBank/DDBJ whole genome shotgun (WGS) entry which is preliminary data.</text>
</comment>
<dbReference type="InterPro" id="IPR006145">
    <property type="entry name" value="PsdUridine_synth_RsuA/RluA"/>
</dbReference>
<dbReference type="GO" id="GO:0000455">
    <property type="term" value="P:enzyme-directed rRNA pseudouridine synthesis"/>
    <property type="evidence" value="ECO:0007669"/>
    <property type="project" value="UniProtKB-ARBA"/>
</dbReference>
<feature type="compositionally biased region" description="Low complexity" evidence="7">
    <location>
        <begin position="420"/>
        <end position="432"/>
    </location>
</feature>
<evidence type="ECO:0000256" key="3">
    <source>
        <dbReference type="ARBA" id="ARBA00022884"/>
    </source>
</evidence>
<dbReference type="AlphaFoldDB" id="A0A9W6JKJ6"/>
<evidence type="ECO:0000256" key="1">
    <source>
        <dbReference type="ARBA" id="ARBA00000073"/>
    </source>
</evidence>
<dbReference type="InterPro" id="IPR020094">
    <property type="entry name" value="TruA/RsuA/RluB/E/F_N"/>
</dbReference>
<feature type="compositionally biased region" description="Basic and acidic residues" evidence="7">
    <location>
        <begin position="481"/>
        <end position="500"/>
    </location>
</feature>
<dbReference type="GO" id="GO:0003723">
    <property type="term" value="F:RNA binding"/>
    <property type="evidence" value="ECO:0007669"/>
    <property type="project" value="UniProtKB-KW"/>
</dbReference>
<feature type="compositionally biased region" description="Basic and acidic residues" evidence="7">
    <location>
        <begin position="507"/>
        <end position="531"/>
    </location>
</feature>
<dbReference type="InterPro" id="IPR042092">
    <property type="entry name" value="PsdUridine_s_RsuA/RluB/E/F_cat"/>
</dbReference>
<feature type="compositionally biased region" description="Basic and acidic residues" evidence="7">
    <location>
        <begin position="48"/>
        <end position="63"/>
    </location>
</feature>
<keyword evidence="10" id="KW-1185">Reference proteome</keyword>
<dbReference type="PANTHER" id="PTHR47683">
    <property type="entry name" value="PSEUDOURIDINE SYNTHASE FAMILY PROTEIN-RELATED"/>
    <property type="match status" value="1"/>
</dbReference>
<feature type="compositionally biased region" description="Basic and acidic residues" evidence="7">
    <location>
        <begin position="579"/>
        <end position="602"/>
    </location>
</feature>
<feature type="domain" description="RNA-binding S4" evidence="8">
    <location>
        <begin position="69"/>
        <end position="126"/>
    </location>
</feature>
<reference evidence="9" key="2">
    <citation type="submission" date="2023-01" db="EMBL/GenBank/DDBJ databases">
        <authorList>
            <person name="Sun Q."/>
            <person name="Evtushenko L."/>
        </authorList>
    </citation>
    <scope>NUCLEOTIDE SEQUENCE</scope>
    <source>
        <strain evidence="9">VKM B-2748</strain>
    </source>
</reference>
<evidence type="ECO:0000313" key="9">
    <source>
        <dbReference type="EMBL" id="GLK78757.1"/>
    </source>
</evidence>
<evidence type="ECO:0000256" key="6">
    <source>
        <dbReference type="RuleBase" id="RU003887"/>
    </source>
</evidence>
<dbReference type="Pfam" id="PF00849">
    <property type="entry name" value="PseudoU_synth_2"/>
    <property type="match status" value="1"/>
</dbReference>
<comment type="similarity">
    <text evidence="2 6">Belongs to the pseudouridine synthase RsuA family.</text>
</comment>
<dbReference type="InterPro" id="IPR000748">
    <property type="entry name" value="PsdUridine_synth_RsuA/RluB/E/F"/>
</dbReference>
<organism evidence="9 10">
    <name type="scientific">Methylopila turkensis</name>
    <dbReference type="NCBI Taxonomy" id="1437816"/>
    <lineage>
        <taxon>Bacteria</taxon>
        <taxon>Pseudomonadati</taxon>
        <taxon>Pseudomonadota</taxon>
        <taxon>Alphaproteobacteria</taxon>
        <taxon>Hyphomicrobiales</taxon>
        <taxon>Methylopilaceae</taxon>
        <taxon>Methylopila</taxon>
    </lineage>
</organism>
<dbReference type="NCBIfam" id="TIGR00093">
    <property type="entry name" value="pseudouridine synthase"/>
    <property type="match status" value="1"/>
</dbReference>
<dbReference type="Pfam" id="PF01479">
    <property type="entry name" value="S4"/>
    <property type="match status" value="1"/>
</dbReference>
<feature type="compositionally biased region" description="Basic and acidic residues" evidence="7">
    <location>
        <begin position="391"/>
        <end position="412"/>
    </location>
</feature>
<evidence type="ECO:0000256" key="4">
    <source>
        <dbReference type="ARBA" id="ARBA00023235"/>
    </source>
</evidence>
<dbReference type="InterPro" id="IPR050343">
    <property type="entry name" value="RsuA_PseudoU_synthase"/>
</dbReference>
<dbReference type="Gene3D" id="3.10.290.10">
    <property type="entry name" value="RNA-binding S4 domain"/>
    <property type="match status" value="1"/>
</dbReference>
<evidence type="ECO:0000313" key="10">
    <source>
        <dbReference type="Proteomes" id="UP001143309"/>
    </source>
</evidence>
<feature type="compositionally biased region" description="Basic and acidic residues" evidence="7">
    <location>
        <begin position="452"/>
        <end position="468"/>
    </location>
</feature>
<sequence>MTTAPTGVSPRAAAARASSSARAIGVTAVFALVNPSLTCYRPLVMTDETDRTDAPHPGAEDRTASPPGERVAKVIARAGLGSRREAEAWIAAGRVAVNGAVIDAAARNVTPADRVTVDGRALPARERTRLWLYHKPRGYVTTTHDPEGRETVFEILPPAMPRVVTVGRLDINTEGLLLLTNDGGLSRVLELPETGWLRRYRVRCFGRVTQDKLDALKDGVTIDGFHYGGIEATLERQLNDNCWLQIGLREGKNREVKRVAEHLGLAVSRLIRISFGPFQLGDLGEGAVEEVRTRTLADQLGKRLAEEAGCDFEASAFDHGEDAPLVTGGRGAGRKTGPEARATAERDRLKDPSQRVGKRAPVARPRDMAAPAAAGPSEERAPVKKRAGSVADRKGRAVKVERVERGDADAAPKRVRRSDPAAAERFGAAGRAPRPPRADAKAAPKAGAKPGGRSDRPDRGPRRDDGGDRPALGPRPFARNEGGERPRARPERGERSERPARSAAGERPVRAPRPDGPDRGPRRDDRGDRPARGPRPFARSEGGERPVRAPRPDGPDRGPRRDDRGDRPARAPRPFARSEGGERPVRAPRPDRPEAPGGERRPAAPRTSAPRWRDDAATSERRERPEGARAPRRADGERPERTQGERRSGPARGDRPRADRPAGDRPAGDRPKFAGRPRSDGAAPRSDGRPREAKPGGGKPGGFKPGGKPGGFKPRGPGGKPGGGGRPAGGKPGGGKGRPGGADRRR</sequence>
<dbReference type="InterPro" id="IPR036986">
    <property type="entry name" value="S4_RNA-bd_sf"/>
</dbReference>
<reference evidence="9" key="1">
    <citation type="journal article" date="2014" name="Int. J. Syst. Evol. Microbiol.">
        <title>Complete genome sequence of Corynebacterium casei LMG S-19264T (=DSM 44701T), isolated from a smear-ripened cheese.</title>
        <authorList>
            <consortium name="US DOE Joint Genome Institute (JGI-PGF)"/>
            <person name="Walter F."/>
            <person name="Albersmeier A."/>
            <person name="Kalinowski J."/>
            <person name="Ruckert C."/>
        </authorList>
    </citation>
    <scope>NUCLEOTIDE SEQUENCE</scope>
    <source>
        <strain evidence="9">VKM B-2748</strain>
    </source>
</reference>
<evidence type="ECO:0000256" key="5">
    <source>
        <dbReference type="PROSITE-ProRule" id="PRU00182"/>
    </source>
</evidence>
<accession>A0A9W6JKJ6</accession>
<dbReference type="SUPFAM" id="SSF55120">
    <property type="entry name" value="Pseudouridine synthase"/>
    <property type="match status" value="1"/>
</dbReference>
<dbReference type="Gene3D" id="3.30.70.1560">
    <property type="entry name" value="Alpha-L RNA-binding motif"/>
    <property type="match status" value="1"/>
</dbReference>
<evidence type="ECO:0000256" key="7">
    <source>
        <dbReference type="SAM" id="MobiDB-lite"/>
    </source>
</evidence>
<keyword evidence="4 6" id="KW-0413">Isomerase</keyword>
<dbReference type="GO" id="GO:0120159">
    <property type="term" value="F:rRNA pseudouridine synthase activity"/>
    <property type="evidence" value="ECO:0007669"/>
    <property type="project" value="UniProtKB-ARBA"/>
</dbReference>
<keyword evidence="3 5" id="KW-0694">RNA-binding</keyword>
<feature type="region of interest" description="Disordered" evidence="7">
    <location>
        <begin position="320"/>
        <end position="746"/>
    </location>
</feature>
<feature type="compositionally biased region" description="Basic and acidic residues" evidence="7">
    <location>
        <begin position="336"/>
        <end position="353"/>
    </location>
</feature>
<dbReference type="EC" id="5.4.99.-" evidence="6"/>
<feature type="compositionally biased region" description="Basic and acidic residues" evidence="7">
    <location>
        <begin position="541"/>
        <end position="569"/>
    </location>
</feature>
<dbReference type="InterPro" id="IPR018496">
    <property type="entry name" value="PsdUridine_synth_RsuA/RluB_CS"/>
</dbReference>
<dbReference type="SUPFAM" id="SSF55174">
    <property type="entry name" value="Alpha-L RNA-binding motif"/>
    <property type="match status" value="1"/>
</dbReference>
<comment type="catalytic activity">
    <reaction evidence="1">
        <text>a uridine in RNA = a pseudouridine in RNA</text>
        <dbReference type="Rhea" id="RHEA:48348"/>
        <dbReference type="Rhea" id="RHEA-COMP:12068"/>
        <dbReference type="Rhea" id="RHEA-COMP:12069"/>
        <dbReference type="ChEBI" id="CHEBI:65314"/>
        <dbReference type="ChEBI" id="CHEBI:65315"/>
    </reaction>
</comment>
<protein>
    <recommendedName>
        <fullName evidence="6">Pseudouridine synthase</fullName>
        <ecNumber evidence="6">5.4.99.-</ecNumber>
    </recommendedName>
</protein>
<dbReference type="FunFam" id="3.10.290.10:FF:000003">
    <property type="entry name" value="Pseudouridine synthase"/>
    <property type="match status" value="1"/>
</dbReference>
<dbReference type="PROSITE" id="PS01149">
    <property type="entry name" value="PSI_RSU"/>
    <property type="match status" value="1"/>
</dbReference>
<feature type="region of interest" description="Disordered" evidence="7">
    <location>
        <begin position="48"/>
        <end position="69"/>
    </location>
</feature>
<feature type="compositionally biased region" description="Gly residues" evidence="7">
    <location>
        <begin position="716"/>
        <end position="740"/>
    </location>
</feature>
<dbReference type="InterPro" id="IPR020103">
    <property type="entry name" value="PsdUridine_synth_cat_dom_sf"/>
</dbReference>
<dbReference type="PANTHER" id="PTHR47683:SF3">
    <property type="entry name" value="RIBOSOMAL LARGE SUBUNIT PSEUDOURIDINE SYNTHASE B"/>
    <property type="match status" value="1"/>
</dbReference>
<dbReference type="Gene3D" id="3.30.70.580">
    <property type="entry name" value="Pseudouridine synthase I, catalytic domain, N-terminal subdomain"/>
    <property type="match status" value="1"/>
</dbReference>
<feature type="compositionally biased region" description="Gly residues" evidence="7">
    <location>
        <begin position="695"/>
        <end position="710"/>
    </location>
</feature>
<feature type="compositionally biased region" description="Low complexity" evidence="7">
    <location>
        <begin position="359"/>
        <end position="376"/>
    </location>
</feature>
<dbReference type="SMART" id="SM00363">
    <property type="entry name" value="S4"/>
    <property type="match status" value="1"/>
</dbReference>
<evidence type="ECO:0000256" key="2">
    <source>
        <dbReference type="ARBA" id="ARBA00008348"/>
    </source>
</evidence>
<dbReference type="CDD" id="cd00165">
    <property type="entry name" value="S4"/>
    <property type="match status" value="1"/>
</dbReference>
<proteinExistence type="inferred from homology"/>
<dbReference type="Proteomes" id="UP001143309">
    <property type="component" value="Unassembled WGS sequence"/>
</dbReference>
<feature type="compositionally biased region" description="Basic and acidic residues" evidence="7">
    <location>
        <begin position="611"/>
        <end position="672"/>
    </location>
</feature>
<dbReference type="InterPro" id="IPR002942">
    <property type="entry name" value="S4_RNA-bd"/>
</dbReference>
<gene>
    <name evidence="9" type="ORF">GCM10008174_04980</name>
</gene>
<evidence type="ECO:0000259" key="8">
    <source>
        <dbReference type="SMART" id="SM00363"/>
    </source>
</evidence>
<dbReference type="PROSITE" id="PS50889">
    <property type="entry name" value="S4"/>
    <property type="match status" value="1"/>
</dbReference>
<dbReference type="EMBL" id="BSFL01000001">
    <property type="protein sequence ID" value="GLK78757.1"/>
    <property type="molecule type" value="Genomic_DNA"/>
</dbReference>
<name>A0A9W6JKJ6_9HYPH</name>